<evidence type="ECO:0000259" key="6">
    <source>
        <dbReference type="PROSITE" id="PS51782"/>
    </source>
</evidence>
<dbReference type="GO" id="GO:0005634">
    <property type="term" value="C:nucleus"/>
    <property type="evidence" value="ECO:0007669"/>
    <property type="project" value="TreeGrafter"/>
</dbReference>
<dbReference type="SMART" id="SM00257">
    <property type="entry name" value="LysM"/>
    <property type="match status" value="1"/>
</dbReference>
<comment type="similarity">
    <text evidence="2">Belongs to the OXR1 family.</text>
</comment>
<organism evidence="8 9">
    <name type="scientific">Mytilus coruscus</name>
    <name type="common">Sea mussel</name>
    <dbReference type="NCBI Taxonomy" id="42192"/>
    <lineage>
        <taxon>Eukaryota</taxon>
        <taxon>Metazoa</taxon>
        <taxon>Spiralia</taxon>
        <taxon>Lophotrochozoa</taxon>
        <taxon>Mollusca</taxon>
        <taxon>Bivalvia</taxon>
        <taxon>Autobranchia</taxon>
        <taxon>Pteriomorphia</taxon>
        <taxon>Mytilida</taxon>
        <taxon>Mytiloidea</taxon>
        <taxon>Mytilidae</taxon>
        <taxon>Mytilinae</taxon>
        <taxon>Mytilus</taxon>
    </lineage>
</organism>
<evidence type="ECO:0000256" key="4">
    <source>
        <dbReference type="ARBA" id="ARBA00040604"/>
    </source>
</evidence>
<dbReference type="Pfam" id="PF07534">
    <property type="entry name" value="TLD"/>
    <property type="match status" value="1"/>
</dbReference>
<comment type="subcellular location">
    <subcellularLocation>
        <location evidence="1">Mitochondrion</location>
    </subcellularLocation>
</comment>
<proteinExistence type="inferred from homology"/>
<keyword evidence="8" id="KW-0675">Receptor</keyword>
<feature type="compositionally biased region" description="Polar residues" evidence="5">
    <location>
        <begin position="513"/>
        <end position="529"/>
    </location>
</feature>
<feature type="region of interest" description="Disordered" evidence="5">
    <location>
        <begin position="485"/>
        <end position="536"/>
    </location>
</feature>
<dbReference type="GO" id="GO:0005739">
    <property type="term" value="C:mitochondrion"/>
    <property type="evidence" value="ECO:0007669"/>
    <property type="project" value="UniProtKB-SubCell"/>
</dbReference>
<dbReference type="PROSITE" id="PS51782">
    <property type="entry name" value="LYSM"/>
    <property type="match status" value="1"/>
</dbReference>
<evidence type="ECO:0000256" key="1">
    <source>
        <dbReference type="ARBA" id="ARBA00004173"/>
    </source>
</evidence>
<evidence type="ECO:0000256" key="5">
    <source>
        <dbReference type="SAM" id="MobiDB-lite"/>
    </source>
</evidence>
<dbReference type="OrthoDB" id="26679at2759"/>
<feature type="compositionally biased region" description="Basic and acidic residues" evidence="5">
    <location>
        <begin position="208"/>
        <end position="222"/>
    </location>
</feature>
<feature type="region of interest" description="Disordered" evidence="5">
    <location>
        <begin position="176"/>
        <end position="232"/>
    </location>
</feature>
<dbReference type="InterPro" id="IPR036779">
    <property type="entry name" value="LysM_dom_sf"/>
</dbReference>
<dbReference type="PROSITE" id="PS51886">
    <property type="entry name" value="TLDC"/>
    <property type="match status" value="1"/>
</dbReference>
<dbReference type="InterPro" id="IPR018392">
    <property type="entry name" value="LysM"/>
</dbReference>
<feature type="domain" description="TLDc" evidence="7">
    <location>
        <begin position="847"/>
        <end position="1008"/>
    </location>
</feature>
<feature type="compositionally biased region" description="Polar residues" evidence="5">
    <location>
        <begin position="33"/>
        <end position="45"/>
    </location>
</feature>
<dbReference type="Proteomes" id="UP000507470">
    <property type="component" value="Unassembled WGS sequence"/>
</dbReference>
<dbReference type="PANTHER" id="PTHR23354:SF62">
    <property type="entry name" value="MUSTARD, ISOFORM V"/>
    <property type="match status" value="1"/>
</dbReference>
<dbReference type="Gene3D" id="3.10.350.10">
    <property type="entry name" value="LysM domain"/>
    <property type="match status" value="1"/>
</dbReference>
<dbReference type="EMBL" id="CACVKT020001750">
    <property type="protein sequence ID" value="CAC5371250.1"/>
    <property type="molecule type" value="Genomic_DNA"/>
</dbReference>
<gene>
    <name evidence="8" type="ORF">MCOR_9785</name>
</gene>
<sequence>MAMEKQSFKDRTIKKLLGNRFTKSSHSDENLPVNPNNAGKSSTTWYVHEDESEPLIDTGEKGISNKIKKSTKSVPGKISSNWFLQDESNLQADTSKKESPPDQSYAPVKLERAGSVGSKKKVQPDGTFVYNVKATDTLSSIAAHYDVTPSELKKLNKLTSQYIFPQQVLYIPSEDRKKKGENKKEVEMVVGSPPKDDRPRMDIPIVKMADKPPSRVPGHAERQTPVTSPKDDADFVIPHVLDEDQIQQLDQDCYERFIKVNCKHITDGQGVVSGVLLVTPNAVMFDPNVSDILVIEHGADTYGVIAPMDMIISCAMYHDIVAMNRKKNKDESEHTPKPEVYHDRTCPHYHSWVKGHSVTTFKIGSKVIQEKSSPSGTSEHSETTSICSCGVADQKLSPQKSPSSNRVLTQSYSPVSSNFEIISQSSFGGETTKDHENSDVCKTLFDNEASETSMVNENTLVEDKRKDNGIVDLIDLSVPENKTEKFYLEDNDNESTNQNSDKNENKDVIIENQLISEKNSGSDDTNGNKSPGEMRIGNIVYMPVSENSKGEVSEKDIQDVKTTLSRLSMTDFESRDRTSSAPVDVPIVSMTSRKEKESSQPKSLGSFSGSLTSISPHINTFVNYATGLFKPDSKADIKDVSEIPKENPRNTEIRKETPRNFSSSGTNISINMTEQDFAVAVESAVKLADKPELFQSFDKLIPKPAVSYEDPPLYLCIRLGKPIRGEISQTCPIAAYSKQKKKPEYWFSIPREKVDPLYAFFVQWKPEIYGDDDDMMAEKRGFVVLSEDAEETGDIEILDEYFGGGSLQKDWEFIADKKIISAEEMMKRKSIDTDDIILMPELLAKSNILEDFHLEMLNTVMPPRTVGYPWSLIYSTEKHGFSLKTMYRHMNDIDTPILLVVKDTAENVFGAMTSCEMKVSDHFYGTGESFLFSFYPEFKVFRWTGENNFFLKGNQESLSIGAGQGQFGLWFDGDIYHGRTNHCETYDNDILTISEDFVVSCFEAWGFTD</sequence>
<evidence type="ECO:0000256" key="2">
    <source>
        <dbReference type="ARBA" id="ARBA00009540"/>
    </source>
</evidence>
<evidence type="ECO:0000256" key="3">
    <source>
        <dbReference type="ARBA" id="ARBA00023128"/>
    </source>
</evidence>
<keyword evidence="9" id="KW-1185">Reference proteome</keyword>
<dbReference type="Pfam" id="PF01476">
    <property type="entry name" value="LysM"/>
    <property type="match status" value="1"/>
</dbReference>
<feature type="compositionally biased region" description="Basic and acidic residues" evidence="5">
    <location>
        <begin position="1"/>
        <end position="13"/>
    </location>
</feature>
<feature type="region of interest" description="Disordered" evidence="5">
    <location>
        <begin position="1"/>
        <end position="123"/>
    </location>
</feature>
<feature type="region of interest" description="Disordered" evidence="5">
    <location>
        <begin position="648"/>
        <end position="667"/>
    </location>
</feature>
<feature type="compositionally biased region" description="Basic and acidic residues" evidence="5">
    <location>
        <begin position="176"/>
        <end position="187"/>
    </location>
</feature>
<accession>A0A6J8AP17</accession>
<dbReference type="InterPro" id="IPR006571">
    <property type="entry name" value="TLDc_dom"/>
</dbReference>
<dbReference type="CDD" id="cd00118">
    <property type="entry name" value="LysM"/>
    <property type="match status" value="1"/>
</dbReference>
<dbReference type="SMART" id="SM00584">
    <property type="entry name" value="TLDc"/>
    <property type="match status" value="1"/>
</dbReference>
<protein>
    <recommendedName>
        <fullName evidence="4">Oxidation resistance protein 1</fullName>
    </recommendedName>
</protein>
<reference evidence="8 9" key="1">
    <citation type="submission" date="2020-06" db="EMBL/GenBank/DDBJ databases">
        <authorList>
            <person name="Li R."/>
            <person name="Bekaert M."/>
        </authorList>
    </citation>
    <scope>NUCLEOTIDE SEQUENCE [LARGE SCALE GENOMIC DNA]</scope>
    <source>
        <strain evidence="9">wild</strain>
    </source>
</reference>
<dbReference type="PANTHER" id="PTHR23354">
    <property type="entry name" value="NUCLEOLAR PROTEIN 7/ESTROGEN RECEPTOR COACTIVATOR-RELATED"/>
    <property type="match status" value="1"/>
</dbReference>
<name>A0A6J8AP17_MYTCO</name>
<feature type="domain" description="LysM" evidence="6">
    <location>
        <begin position="128"/>
        <end position="171"/>
    </location>
</feature>
<feature type="compositionally biased region" description="Polar residues" evidence="5">
    <location>
        <begin position="78"/>
        <end position="93"/>
    </location>
</feature>
<evidence type="ECO:0000313" key="8">
    <source>
        <dbReference type="EMBL" id="CAC5371250.1"/>
    </source>
</evidence>
<evidence type="ECO:0000313" key="9">
    <source>
        <dbReference type="Proteomes" id="UP000507470"/>
    </source>
</evidence>
<evidence type="ECO:0000259" key="7">
    <source>
        <dbReference type="PROSITE" id="PS51886"/>
    </source>
</evidence>
<dbReference type="AlphaFoldDB" id="A0A6J8AP17"/>
<keyword evidence="3" id="KW-0496">Mitochondrion</keyword>
<feature type="compositionally biased region" description="Basic and acidic residues" evidence="5">
    <location>
        <begin position="648"/>
        <end position="658"/>
    </location>
</feature>
<dbReference type="GO" id="GO:0006979">
    <property type="term" value="P:response to oxidative stress"/>
    <property type="evidence" value="ECO:0007669"/>
    <property type="project" value="TreeGrafter"/>
</dbReference>
<dbReference type="SUPFAM" id="SSF54106">
    <property type="entry name" value="LysM domain"/>
    <property type="match status" value="1"/>
</dbReference>